<dbReference type="EMBL" id="CP038015">
    <property type="protein sequence ID" value="QBP40605.1"/>
    <property type="molecule type" value="Genomic_DNA"/>
</dbReference>
<evidence type="ECO:0000313" key="2">
    <source>
        <dbReference type="Proteomes" id="UP000294292"/>
    </source>
</evidence>
<evidence type="ECO:0000313" key="1">
    <source>
        <dbReference type="EMBL" id="QBP40605.1"/>
    </source>
</evidence>
<dbReference type="InterPro" id="IPR029063">
    <property type="entry name" value="SAM-dependent_MTases_sf"/>
</dbReference>
<dbReference type="PANTHER" id="PTHR35276">
    <property type="entry name" value="S-ADENOSYL-L-METHIONINE-DEPENDENT METHYLTRANSFERASES SUPERFAMILY PROTEIN"/>
    <property type="match status" value="1"/>
</dbReference>
<keyword evidence="1" id="KW-0489">Methyltransferase</keyword>
<reference evidence="1 2" key="1">
    <citation type="submission" date="2019-03" db="EMBL/GenBank/DDBJ databases">
        <title>Complete genome sequence of Paenisporosarcina antarctica CGMCC 1.6503T.</title>
        <authorList>
            <person name="Rong J.-C."/>
            <person name="Chi N.-Y."/>
            <person name="Zhang Q.-F."/>
        </authorList>
    </citation>
    <scope>NUCLEOTIDE SEQUENCE [LARGE SCALE GENOMIC DNA]</scope>
    <source>
        <strain evidence="1 2">CGMCC 1.6503</strain>
    </source>
</reference>
<proteinExistence type="predicted"/>
<dbReference type="AlphaFoldDB" id="A0A4V1AMV6"/>
<organism evidence="1 2">
    <name type="scientific">Paenisporosarcina antarctica</name>
    <dbReference type="NCBI Taxonomy" id="417367"/>
    <lineage>
        <taxon>Bacteria</taxon>
        <taxon>Bacillati</taxon>
        <taxon>Bacillota</taxon>
        <taxon>Bacilli</taxon>
        <taxon>Bacillales</taxon>
        <taxon>Caryophanaceae</taxon>
        <taxon>Paenisporosarcina</taxon>
    </lineage>
</organism>
<protein>
    <submittedName>
        <fullName evidence="1">rRNA methyltransferase</fullName>
    </submittedName>
</protein>
<gene>
    <name evidence="1" type="ORF">E2636_05535</name>
</gene>
<dbReference type="InterPro" id="IPR010719">
    <property type="entry name" value="MnmM_MeTrfase"/>
</dbReference>
<dbReference type="KEGG" id="panc:E2636_05535"/>
<dbReference type="SUPFAM" id="SSF53335">
    <property type="entry name" value="S-adenosyl-L-methionine-dependent methyltransferases"/>
    <property type="match status" value="1"/>
</dbReference>
<name>A0A4V1AMV6_9BACL</name>
<sequence>MKLERVLPFVKTLLKRTISPGDTVIDATAGNGHDTLFLSQLVGSTGHVYAFDVQKTAIDATLLRLDEMRAHATVIHAGHELIAQYVTKEISAAVFNLGYLPGADHSIITQSKTTITAIKSCLKLIKVGGLVVLVVYHGHEGGDDERDALIDYLQSLPQSFVNVLKYEFINQKNHPPFVLAIEKIKQQ</sequence>
<dbReference type="PANTHER" id="PTHR35276:SF1">
    <property type="entry name" value="TRNA (MNM(5)S(2)U34)-METHYLTRANSFERASE, CHLOROPLASTIC"/>
    <property type="match status" value="1"/>
</dbReference>
<dbReference type="Gene3D" id="3.40.50.150">
    <property type="entry name" value="Vaccinia Virus protein VP39"/>
    <property type="match status" value="1"/>
</dbReference>
<keyword evidence="1" id="KW-0808">Transferase</keyword>
<keyword evidence="2" id="KW-1185">Reference proteome</keyword>
<dbReference type="GO" id="GO:0008168">
    <property type="term" value="F:methyltransferase activity"/>
    <property type="evidence" value="ECO:0007669"/>
    <property type="project" value="UniProtKB-KW"/>
</dbReference>
<dbReference type="GO" id="GO:0032259">
    <property type="term" value="P:methylation"/>
    <property type="evidence" value="ECO:0007669"/>
    <property type="project" value="UniProtKB-KW"/>
</dbReference>
<dbReference type="Pfam" id="PF06962">
    <property type="entry name" value="rRNA_methylase"/>
    <property type="match status" value="1"/>
</dbReference>
<dbReference type="RefSeq" id="WP_134209309.1">
    <property type="nucleotide sequence ID" value="NZ_CP038015.1"/>
</dbReference>
<accession>A0A4V1AMV6</accession>
<dbReference type="Proteomes" id="UP000294292">
    <property type="component" value="Chromosome"/>
</dbReference>
<dbReference type="OrthoDB" id="9792989at2"/>